<evidence type="ECO:0000313" key="2">
    <source>
        <dbReference type="EMBL" id="OUA05286.1"/>
    </source>
</evidence>
<gene>
    <name evidence="2" type="ORF">BK772_20690</name>
</gene>
<dbReference type="Proteomes" id="UP000195030">
    <property type="component" value="Unassembled WGS sequence"/>
</dbReference>
<keyword evidence="1" id="KW-0472">Membrane</keyword>
<evidence type="ECO:0000256" key="1">
    <source>
        <dbReference type="SAM" id="Phobius"/>
    </source>
</evidence>
<organism evidence="2 3">
    <name type="scientific">Bacillus thuringiensis subsp. finitimus</name>
    <dbReference type="NCBI Taxonomy" id="29337"/>
    <lineage>
        <taxon>Bacteria</taxon>
        <taxon>Bacillati</taxon>
        <taxon>Bacillota</taxon>
        <taxon>Bacilli</taxon>
        <taxon>Bacillales</taxon>
        <taxon>Bacillaceae</taxon>
        <taxon>Bacillus</taxon>
        <taxon>Bacillus cereus group</taxon>
    </lineage>
</organism>
<feature type="transmembrane region" description="Helical" evidence="1">
    <location>
        <begin position="42"/>
        <end position="59"/>
    </location>
</feature>
<sequence length="72" mass="8289">MINQKITHIHKTARRIHNTLHILLILAHIISSIRLLAGQHNFLPLSPFLLGAFIFLITLEQIKKKDSRIGFI</sequence>
<proteinExistence type="predicted"/>
<dbReference type="AlphaFoldDB" id="A0A243GE38"/>
<dbReference type="EMBL" id="NFEL01000050">
    <property type="protein sequence ID" value="OUA05286.1"/>
    <property type="molecule type" value="Genomic_DNA"/>
</dbReference>
<evidence type="ECO:0000313" key="3">
    <source>
        <dbReference type="Proteomes" id="UP000195030"/>
    </source>
</evidence>
<protein>
    <submittedName>
        <fullName evidence="2">Uncharacterized protein</fullName>
    </submittedName>
</protein>
<name>A0A243GE38_BACTF</name>
<reference evidence="2 3" key="1">
    <citation type="submission" date="2016-10" db="EMBL/GenBank/DDBJ databases">
        <title>Comparative genomics of Bacillus thuringiensis reveals a path to pathogens against multiple invertebrate hosts.</title>
        <authorList>
            <person name="Zheng J."/>
            <person name="Gao Q."/>
            <person name="Liu H."/>
            <person name="Peng D."/>
            <person name="Ruan L."/>
            <person name="Sun M."/>
        </authorList>
    </citation>
    <scope>NUCLEOTIDE SEQUENCE [LARGE SCALE GENOMIC DNA]</scope>
    <source>
        <strain evidence="2">CTC</strain>
    </source>
</reference>
<keyword evidence="1" id="KW-1133">Transmembrane helix</keyword>
<comment type="caution">
    <text evidence="2">The sequence shown here is derived from an EMBL/GenBank/DDBJ whole genome shotgun (WGS) entry which is preliminary data.</text>
</comment>
<accession>A0A243GE38</accession>
<feature type="transmembrane region" description="Helical" evidence="1">
    <location>
        <begin position="20"/>
        <end position="36"/>
    </location>
</feature>
<keyword evidence="1" id="KW-0812">Transmembrane</keyword>